<evidence type="ECO:0000256" key="3">
    <source>
        <dbReference type="ARBA" id="ARBA00022676"/>
    </source>
</evidence>
<keyword evidence="4" id="KW-0808">Transferase</keyword>
<feature type="transmembrane region" description="Helical" evidence="9">
    <location>
        <begin position="118"/>
        <end position="137"/>
    </location>
</feature>
<reference evidence="11 12" key="1">
    <citation type="submission" date="2016-10" db="EMBL/GenBank/DDBJ databases">
        <authorList>
            <person name="de Groot N.N."/>
        </authorList>
    </citation>
    <scope>NUCLEOTIDE SEQUENCE [LARGE SCALE GENOMIC DNA]</scope>
    <source>
        <strain evidence="11 12">DSM 17890</strain>
    </source>
</reference>
<feature type="compositionally biased region" description="Low complexity" evidence="8">
    <location>
        <begin position="1"/>
        <end position="24"/>
    </location>
</feature>
<dbReference type="GO" id="GO:0016763">
    <property type="term" value="F:pentosyltransferase activity"/>
    <property type="evidence" value="ECO:0007669"/>
    <property type="project" value="TreeGrafter"/>
</dbReference>
<dbReference type="Proteomes" id="UP000199118">
    <property type="component" value="Unassembled WGS sequence"/>
</dbReference>
<evidence type="ECO:0000256" key="8">
    <source>
        <dbReference type="SAM" id="MobiDB-lite"/>
    </source>
</evidence>
<feature type="region of interest" description="Disordered" evidence="8">
    <location>
        <begin position="1"/>
        <end position="41"/>
    </location>
</feature>
<evidence type="ECO:0000313" key="11">
    <source>
        <dbReference type="EMBL" id="SDX44119.1"/>
    </source>
</evidence>
<feature type="transmembrane region" description="Helical" evidence="9">
    <location>
        <begin position="359"/>
        <end position="376"/>
    </location>
</feature>
<dbReference type="RefSeq" id="WP_092683146.1">
    <property type="nucleotide sequence ID" value="NZ_FNMZ01000005.1"/>
</dbReference>
<dbReference type="PANTHER" id="PTHR33908">
    <property type="entry name" value="MANNOSYLTRANSFERASE YKCB-RELATED"/>
    <property type="match status" value="1"/>
</dbReference>
<feature type="transmembrane region" description="Helical" evidence="9">
    <location>
        <begin position="334"/>
        <end position="353"/>
    </location>
</feature>
<accession>A0A1H3BSG4</accession>
<evidence type="ECO:0000256" key="2">
    <source>
        <dbReference type="ARBA" id="ARBA00022475"/>
    </source>
</evidence>
<evidence type="ECO:0000256" key="6">
    <source>
        <dbReference type="ARBA" id="ARBA00022989"/>
    </source>
</evidence>
<dbReference type="AlphaFoldDB" id="A0A1H3BSG4"/>
<dbReference type="OrthoDB" id="9811222at2"/>
<sequence length="542" mass="58533">MTTDGTEATGTDASGRAADAAATPAPKPRKTAARARAKGRPRSKAAEAKLWGERTLWLLLGLCLLRLAINALSLIPIHFDEAQYWAYGRELAFGHYSKPPLVGWLIELSTSIFGDTLFGLRFFAPLAHLAIGALIFLTARRLFDARTGFWAALVYSAAPGVSISSLLMTTDPPMMAGWALALYASVRIAEVRPGKKTSEPWAWWAVMGFGIGAGMLAKYTGGVFVVGALGYALMSRDRPIAPTRRKGAMIAAGTALLTLSPNLIWNAGHGFVTFAHLGENAEIRPDRGLVHPDELGEFLGAQFGVIGPVAFLAVLAALAMFARAEARSDWKARLLAWQTAPLLVAMCVQALLSQAQPNWAAPAYVAGSILAARFLLARDWDRALRLHAWIGGVALAAVLALGAVYMVWAQDLPRSPDPFKKMRIGGPFCEAALSAMEGEGAEALLSNDRRRLSECLFQGGLDFPDAAIWDPDGRPSNHFEFRSRLEAGDARLFLLAVEGEALGEDIAARFVSAIPLGVGEFRTHEDRSVRYTLWLVEGFEGY</sequence>
<keyword evidence="6 9" id="KW-1133">Transmembrane helix</keyword>
<evidence type="ECO:0000256" key="9">
    <source>
        <dbReference type="SAM" id="Phobius"/>
    </source>
</evidence>
<evidence type="ECO:0000313" key="12">
    <source>
        <dbReference type="Proteomes" id="UP000199118"/>
    </source>
</evidence>
<dbReference type="GO" id="GO:0009103">
    <property type="term" value="P:lipopolysaccharide biosynthetic process"/>
    <property type="evidence" value="ECO:0007669"/>
    <property type="project" value="UniProtKB-ARBA"/>
</dbReference>
<protein>
    <recommendedName>
        <fullName evidence="10">Glycosyltransferase RgtA/B/C/D-like domain-containing protein</fullName>
    </recommendedName>
</protein>
<proteinExistence type="predicted"/>
<keyword evidence="2" id="KW-1003">Cell membrane</keyword>
<dbReference type="InterPro" id="IPR050297">
    <property type="entry name" value="LipidA_mod_glycosyltrf_83"/>
</dbReference>
<evidence type="ECO:0000256" key="7">
    <source>
        <dbReference type="ARBA" id="ARBA00023136"/>
    </source>
</evidence>
<evidence type="ECO:0000256" key="5">
    <source>
        <dbReference type="ARBA" id="ARBA00022692"/>
    </source>
</evidence>
<dbReference type="InterPro" id="IPR038731">
    <property type="entry name" value="RgtA/B/C-like"/>
</dbReference>
<name>A0A1H3BSG4_9RHOB</name>
<feature type="compositionally biased region" description="Basic residues" evidence="8">
    <location>
        <begin position="27"/>
        <end position="41"/>
    </location>
</feature>
<feature type="transmembrane region" description="Helical" evidence="9">
    <location>
        <begin position="388"/>
        <end position="408"/>
    </location>
</feature>
<feature type="transmembrane region" description="Helical" evidence="9">
    <location>
        <begin position="299"/>
        <end position="322"/>
    </location>
</feature>
<keyword evidence="7 9" id="KW-0472">Membrane</keyword>
<evidence type="ECO:0000256" key="1">
    <source>
        <dbReference type="ARBA" id="ARBA00004651"/>
    </source>
</evidence>
<keyword evidence="3" id="KW-0328">Glycosyltransferase</keyword>
<feature type="transmembrane region" description="Helical" evidence="9">
    <location>
        <begin position="56"/>
        <end position="79"/>
    </location>
</feature>
<feature type="transmembrane region" description="Helical" evidence="9">
    <location>
        <begin position="246"/>
        <end position="265"/>
    </location>
</feature>
<dbReference type="PANTHER" id="PTHR33908:SF11">
    <property type="entry name" value="MEMBRANE PROTEIN"/>
    <property type="match status" value="1"/>
</dbReference>
<keyword evidence="5 9" id="KW-0812">Transmembrane</keyword>
<dbReference type="GO" id="GO:0005886">
    <property type="term" value="C:plasma membrane"/>
    <property type="evidence" value="ECO:0007669"/>
    <property type="project" value="UniProtKB-SubCell"/>
</dbReference>
<organism evidence="11 12">
    <name type="scientific">Albimonas donghaensis</name>
    <dbReference type="NCBI Taxonomy" id="356660"/>
    <lineage>
        <taxon>Bacteria</taxon>
        <taxon>Pseudomonadati</taxon>
        <taxon>Pseudomonadota</taxon>
        <taxon>Alphaproteobacteria</taxon>
        <taxon>Rhodobacterales</taxon>
        <taxon>Paracoccaceae</taxon>
        <taxon>Albimonas</taxon>
    </lineage>
</organism>
<dbReference type="EMBL" id="FNMZ01000005">
    <property type="protein sequence ID" value="SDX44119.1"/>
    <property type="molecule type" value="Genomic_DNA"/>
</dbReference>
<feature type="transmembrane region" description="Helical" evidence="9">
    <location>
        <begin position="149"/>
        <end position="168"/>
    </location>
</feature>
<keyword evidence="12" id="KW-1185">Reference proteome</keyword>
<evidence type="ECO:0000259" key="10">
    <source>
        <dbReference type="Pfam" id="PF13231"/>
    </source>
</evidence>
<feature type="transmembrane region" description="Helical" evidence="9">
    <location>
        <begin position="201"/>
        <end position="234"/>
    </location>
</feature>
<dbReference type="STRING" id="356660.SAMN05444336_105118"/>
<dbReference type="Pfam" id="PF13231">
    <property type="entry name" value="PMT_2"/>
    <property type="match status" value="1"/>
</dbReference>
<feature type="domain" description="Glycosyltransferase RgtA/B/C/D-like" evidence="10">
    <location>
        <begin position="97"/>
        <end position="265"/>
    </location>
</feature>
<gene>
    <name evidence="11" type="ORF">SAMN05444336_105118</name>
</gene>
<evidence type="ECO:0000256" key="4">
    <source>
        <dbReference type="ARBA" id="ARBA00022679"/>
    </source>
</evidence>
<comment type="subcellular location">
    <subcellularLocation>
        <location evidence="1">Cell membrane</location>
        <topology evidence="1">Multi-pass membrane protein</topology>
    </subcellularLocation>
</comment>